<evidence type="ECO:0000313" key="7">
    <source>
        <dbReference type="Proteomes" id="UP000815325"/>
    </source>
</evidence>
<sequence>MHIIYHVEPLCLPSPPQTLGTDQDTIRVDLPLLIDCTFCAATGMIAYGAVIGKATPTQLMWIMVALGAYLQMDRGSSTALAQVQPSPPLSLLVQTCGCAISLVGCMVPVQGLLDLLLPFRNDSQLIRNQYAISPQDDPYGRDGWWWAPCACVSASHMQIALHTQYDTDDPCGRDGGGPGSRRPQHPGHA</sequence>
<evidence type="ECO:0000313" key="6">
    <source>
        <dbReference type="EMBL" id="KAF5825901.1"/>
    </source>
</evidence>
<protein>
    <submittedName>
        <fullName evidence="6">Uncharacterized protein</fullName>
    </submittedName>
</protein>
<evidence type="ECO:0000256" key="4">
    <source>
        <dbReference type="ARBA" id="ARBA00023136"/>
    </source>
</evidence>
<accession>A0ABQ7FTZ1</accession>
<dbReference type="InterPro" id="IPR029020">
    <property type="entry name" value="Ammonium/urea_transptr"/>
</dbReference>
<dbReference type="EMBL" id="MU071725">
    <property type="protein sequence ID" value="KAF5825901.1"/>
    <property type="molecule type" value="Genomic_DNA"/>
</dbReference>
<feature type="region of interest" description="Disordered" evidence="5">
    <location>
        <begin position="169"/>
        <end position="189"/>
    </location>
</feature>
<dbReference type="Proteomes" id="UP000815325">
    <property type="component" value="Unassembled WGS sequence"/>
</dbReference>
<comment type="subcellular location">
    <subcellularLocation>
        <location evidence="1">Membrane</location>
        <topology evidence="1">Multi-pass membrane protein</topology>
    </subcellularLocation>
</comment>
<name>A0ABQ7FTZ1_DUNSA</name>
<reference evidence="6" key="1">
    <citation type="submission" date="2017-08" db="EMBL/GenBank/DDBJ databases">
        <authorList>
            <person name="Polle J.E."/>
            <person name="Barry K."/>
            <person name="Cushman J."/>
            <person name="Schmutz J."/>
            <person name="Tran D."/>
            <person name="Hathwaick L.T."/>
            <person name="Yim W.C."/>
            <person name="Jenkins J."/>
            <person name="Mckie-Krisberg Z.M."/>
            <person name="Prochnik S."/>
            <person name="Lindquist E."/>
            <person name="Dockter R.B."/>
            <person name="Adam C."/>
            <person name="Molina H."/>
            <person name="Bunkerborg J."/>
            <person name="Jin E."/>
            <person name="Buchheim M."/>
            <person name="Magnuson J."/>
        </authorList>
    </citation>
    <scope>NUCLEOTIDE SEQUENCE</scope>
    <source>
        <strain evidence="6">CCAP 19/18</strain>
    </source>
</reference>
<keyword evidence="4" id="KW-0472">Membrane</keyword>
<keyword evidence="7" id="KW-1185">Reference proteome</keyword>
<evidence type="ECO:0000256" key="5">
    <source>
        <dbReference type="SAM" id="MobiDB-lite"/>
    </source>
</evidence>
<evidence type="ECO:0000256" key="3">
    <source>
        <dbReference type="ARBA" id="ARBA00022989"/>
    </source>
</evidence>
<organism evidence="6 7">
    <name type="scientific">Dunaliella salina</name>
    <name type="common">Green alga</name>
    <name type="synonym">Protococcus salinus</name>
    <dbReference type="NCBI Taxonomy" id="3046"/>
    <lineage>
        <taxon>Eukaryota</taxon>
        <taxon>Viridiplantae</taxon>
        <taxon>Chlorophyta</taxon>
        <taxon>core chlorophytes</taxon>
        <taxon>Chlorophyceae</taxon>
        <taxon>CS clade</taxon>
        <taxon>Chlamydomonadales</taxon>
        <taxon>Dunaliellaceae</taxon>
        <taxon>Dunaliella</taxon>
    </lineage>
</organism>
<comment type="caution">
    <text evidence="6">The sequence shown here is derived from an EMBL/GenBank/DDBJ whole genome shotgun (WGS) entry which is preliminary data.</text>
</comment>
<keyword evidence="2" id="KW-0812">Transmembrane</keyword>
<evidence type="ECO:0000256" key="2">
    <source>
        <dbReference type="ARBA" id="ARBA00022692"/>
    </source>
</evidence>
<gene>
    <name evidence="6" type="ORF">DUNSADRAFT_6068</name>
</gene>
<proteinExistence type="predicted"/>
<dbReference type="Gene3D" id="1.10.3430.10">
    <property type="entry name" value="Ammonium transporter AmtB like domains"/>
    <property type="match status" value="1"/>
</dbReference>
<evidence type="ECO:0000256" key="1">
    <source>
        <dbReference type="ARBA" id="ARBA00004141"/>
    </source>
</evidence>
<keyword evidence="3" id="KW-1133">Transmembrane helix</keyword>